<sequence length="57" mass="6338">MARQPESEDVRTKTTMSHPNAREPHTSLTEPGFCGTICPMEFRSNVSKTSKPETADD</sequence>
<evidence type="ECO:0000313" key="2">
    <source>
        <dbReference type="EMBL" id="GAV02482.1"/>
    </source>
</evidence>
<dbReference type="AlphaFoldDB" id="A0A1D1VLJ2"/>
<keyword evidence="3" id="KW-1185">Reference proteome</keyword>
<evidence type="ECO:0000313" key="3">
    <source>
        <dbReference type="Proteomes" id="UP000186922"/>
    </source>
</evidence>
<accession>A0A1D1VLJ2</accession>
<comment type="caution">
    <text evidence="2">The sequence shown here is derived from an EMBL/GenBank/DDBJ whole genome shotgun (WGS) entry which is preliminary data.</text>
</comment>
<proteinExistence type="predicted"/>
<evidence type="ECO:0000256" key="1">
    <source>
        <dbReference type="SAM" id="MobiDB-lite"/>
    </source>
</evidence>
<reference evidence="2 3" key="1">
    <citation type="journal article" date="2016" name="Nat. Commun.">
        <title>Extremotolerant tardigrade genome and improved radiotolerance of human cultured cells by tardigrade-unique protein.</title>
        <authorList>
            <person name="Hashimoto T."/>
            <person name="Horikawa D.D."/>
            <person name="Saito Y."/>
            <person name="Kuwahara H."/>
            <person name="Kozuka-Hata H."/>
            <person name="Shin-I T."/>
            <person name="Minakuchi Y."/>
            <person name="Ohishi K."/>
            <person name="Motoyama A."/>
            <person name="Aizu T."/>
            <person name="Enomoto A."/>
            <person name="Kondo K."/>
            <person name="Tanaka S."/>
            <person name="Hara Y."/>
            <person name="Koshikawa S."/>
            <person name="Sagara H."/>
            <person name="Miura T."/>
            <person name="Yokobori S."/>
            <person name="Miyagawa K."/>
            <person name="Suzuki Y."/>
            <person name="Kubo T."/>
            <person name="Oyama M."/>
            <person name="Kohara Y."/>
            <person name="Fujiyama A."/>
            <person name="Arakawa K."/>
            <person name="Katayama T."/>
            <person name="Toyoda A."/>
            <person name="Kunieda T."/>
        </authorList>
    </citation>
    <scope>NUCLEOTIDE SEQUENCE [LARGE SCALE GENOMIC DNA]</scope>
    <source>
        <strain evidence="2 3">YOKOZUNA-1</strain>
    </source>
</reference>
<feature type="compositionally biased region" description="Basic and acidic residues" evidence="1">
    <location>
        <begin position="1"/>
        <end position="12"/>
    </location>
</feature>
<gene>
    <name evidence="2" type="primary">RvY_13043-1</name>
    <name evidence="2" type="synonym">RvY_13043.1</name>
    <name evidence="2" type="ORF">RvY_13043</name>
</gene>
<name>A0A1D1VLJ2_RAMVA</name>
<organism evidence="2 3">
    <name type="scientific">Ramazzottius varieornatus</name>
    <name type="common">Water bear</name>
    <name type="synonym">Tardigrade</name>
    <dbReference type="NCBI Taxonomy" id="947166"/>
    <lineage>
        <taxon>Eukaryota</taxon>
        <taxon>Metazoa</taxon>
        <taxon>Ecdysozoa</taxon>
        <taxon>Tardigrada</taxon>
        <taxon>Eutardigrada</taxon>
        <taxon>Parachela</taxon>
        <taxon>Hypsibioidea</taxon>
        <taxon>Ramazzottiidae</taxon>
        <taxon>Ramazzottius</taxon>
    </lineage>
</organism>
<feature type="region of interest" description="Disordered" evidence="1">
    <location>
        <begin position="1"/>
        <end position="33"/>
    </location>
</feature>
<dbReference type="EMBL" id="BDGG01000008">
    <property type="protein sequence ID" value="GAV02482.1"/>
    <property type="molecule type" value="Genomic_DNA"/>
</dbReference>
<protein>
    <submittedName>
        <fullName evidence="2">Uncharacterized protein</fullName>
    </submittedName>
</protein>
<dbReference type="Proteomes" id="UP000186922">
    <property type="component" value="Unassembled WGS sequence"/>
</dbReference>